<proteinExistence type="predicted"/>
<accession>A0A395RYD4</accession>
<keyword evidence="1" id="KW-0812">Transmembrane</keyword>
<dbReference type="AlphaFoldDB" id="A0A395RYD4"/>
<organism evidence="2 3">
    <name type="scientific">Fusarium longipes</name>
    <dbReference type="NCBI Taxonomy" id="694270"/>
    <lineage>
        <taxon>Eukaryota</taxon>
        <taxon>Fungi</taxon>
        <taxon>Dikarya</taxon>
        <taxon>Ascomycota</taxon>
        <taxon>Pezizomycotina</taxon>
        <taxon>Sordariomycetes</taxon>
        <taxon>Hypocreomycetidae</taxon>
        <taxon>Hypocreales</taxon>
        <taxon>Nectriaceae</taxon>
        <taxon>Fusarium</taxon>
    </lineage>
</organism>
<dbReference type="Proteomes" id="UP000266234">
    <property type="component" value="Unassembled WGS sequence"/>
</dbReference>
<evidence type="ECO:0000313" key="2">
    <source>
        <dbReference type="EMBL" id="RGP65173.1"/>
    </source>
</evidence>
<feature type="transmembrane region" description="Helical" evidence="1">
    <location>
        <begin position="177"/>
        <end position="201"/>
    </location>
</feature>
<keyword evidence="1" id="KW-0472">Membrane</keyword>
<keyword evidence="1" id="KW-1133">Transmembrane helix</keyword>
<protein>
    <recommendedName>
        <fullName evidence="4">TLC domain-containing protein</fullName>
    </recommendedName>
</protein>
<evidence type="ECO:0000313" key="3">
    <source>
        <dbReference type="Proteomes" id="UP000266234"/>
    </source>
</evidence>
<feature type="transmembrane region" description="Helical" evidence="1">
    <location>
        <begin position="23"/>
        <end position="45"/>
    </location>
</feature>
<feature type="transmembrane region" description="Helical" evidence="1">
    <location>
        <begin position="75"/>
        <end position="99"/>
    </location>
</feature>
<keyword evidence="3" id="KW-1185">Reference proteome</keyword>
<comment type="caution">
    <text evidence="2">The sequence shown here is derived from an EMBL/GenBank/DDBJ whole genome shotgun (WGS) entry which is preliminary data.</text>
</comment>
<dbReference type="EMBL" id="PXOG01000240">
    <property type="protein sequence ID" value="RGP65173.1"/>
    <property type="molecule type" value="Genomic_DNA"/>
</dbReference>
<feature type="transmembrane region" description="Helical" evidence="1">
    <location>
        <begin position="213"/>
        <end position="238"/>
    </location>
</feature>
<feature type="transmembrane region" description="Helical" evidence="1">
    <location>
        <begin position="111"/>
        <end position="133"/>
    </location>
</feature>
<name>A0A395RYD4_9HYPO</name>
<feature type="transmembrane region" description="Helical" evidence="1">
    <location>
        <begin position="250"/>
        <end position="272"/>
    </location>
</feature>
<gene>
    <name evidence="2" type="ORF">FLONG3_9327</name>
</gene>
<evidence type="ECO:0000256" key="1">
    <source>
        <dbReference type="SAM" id="Phobius"/>
    </source>
</evidence>
<dbReference type="OrthoDB" id="10010954at2759"/>
<evidence type="ECO:0008006" key="4">
    <source>
        <dbReference type="Google" id="ProtNLM"/>
    </source>
</evidence>
<sequence length="296" mass="33971">MSALRDHHRPKIMTLENNQLSNLLPYGSLILVLSIIYIALITNCLERWILPRVYKRVWSSLECGKDERRRRSFTYFHVGTFILACLLVSTGYPIMYFLIGDAKFSTPLVKGGTVTVGDSLFVAAEVYSAYYLFEMCFRTRFASYISIAHHTGLLVITQTALSLFANREKHPEAAVEFYMCMVWGCFDVVVELPIFISMIVWRAKREDHVLLSRLGFGCCIWAVVAATTETIVTIYLLHKSWLRWDIEWKIATPTIFTLWITTQLYGATRLYAMGRGESRKIKVQSIESESQECVAV</sequence>
<reference evidence="2 3" key="1">
    <citation type="journal article" date="2018" name="PLoS Pathog.">
        <title>Evolution of structural diversity of trichothecenes, a family of toxins produced by plant pathogenic and entomopathogenic fungi.</title>
        <authorList>
            <person name="Proctor R.H."/>
            <person name="McCormick S.P."/>
            <person name="Kim H.S."/>
            <person name="Cardoza R.E."/>
            <person name="Stanley A.M."/>
            <person name="Lindo L."/>
            <person name="Kelly A."/>
            <person name="Brown D.W."/>
            <person name="Lee T."/>
            <person name="Vaughan M.M."/>
            <person name="Alexander N.J."/>
            <person name="Busman M."/>
            <person name="Gutierrez S."/>
        </authorList>
    </citation>
    <scope>NUCLEOTIDE SEQUENCE [LARGE SCALE GENOMIC DNA]</scope>
    <source>
        <strain evidence="2 3">NRRL 20695</strain>
    </source>
</reference>
<feature type="transmembrane region" description="Helical" evidence="1">
    <location>
        <begin position="145"/>
        <end position="165"/>
    </location>
</feature>